<name>A0AAU1I4T8_9ACTN</name>
<dbReference type="InterPro" id="IPR036162">
    <property type="entry name" value="Resolvase-like_N_sf"/>
</dbReference>
<dbReference type="InterPro" id="IPR011109">
    <property type="entry name" value="DNA_bind_recombinase_dom"/>
</dbReference>
<dbReference type="Gene3D" id="3.40.50.1390">
    <property type="entry name" value="Resolvase, N-terminal catalytic domain"/>
    <property type="match status" value="1"/>
</dbReference>
<gene>
    <name evidence="3" type="ORF">OG477_26880</name>
</gene>
<dbReference type="PANTHER" id="PTHR30461">
    <property type="entry name" value="DNA-INVERTASE FROM LAMBDOID PROPHAGE"/>
    <property type="match status" value="1"/>
</dbReference>
<dbReference type="EMBL" id="CP108140">
    <property type="protein sequence ID" value="WTP88750.1"/>
    <property type="molecule type" value="Genomic_DNA"/>
</dbReference>
<evidence type="ECO:0000259" key="2">
    <source>
        <dbReference type="SMART" id="SM00857"/>
    </source>
</evidence>
<dbReference type="AlphaFoldDB" id="A0AAU1I4T8"/>
<dbReference type="Pfam" id="PF13408">
    <property type="entry name" value="Zn_ribbon_recom"/>
    <property type="match status" value="1"/>
</dbReference>
<accession>A0AAU1I4T8</accession>
<reference evidence="3" key="1">
    <citation type="submission" date="2022-10" db="EMBL/GenBank/DDBJ databases">
        <title>The complete genomes of actinobacterial strains from the NBC collection.</title>
        <authorList>
            <person name="Joergensen T.S."/>
            <person name="Alvarez Arevalo M."/>
            <person name="Sterndorff E.B."/>
            <person name="Faurdal D."/>
            <person name="Vuksanovic O."/>
            <person name="Mourched A.-S."/>
            <person name="Charusanti P."/>
            <person name="Shaw S."/>
            <person name="Blin K."/>
            <person name="Weber T."/>
        </authorList>
    </citation>
    <scope>NUCLEOTIDE SEQUENCE</scope>
    <source>
        <strain evidence="3">NBC 00180</strain>
    </source>
</reference>
<dbReference type="Gene3D" id="3.90.1750.20">
    <property type="entry name" value="Putative Large Serine Recombinase, Chain B, Domain 2"/>
    <property type="match status" value="1"/>
</dbReference>
<feature type="region of interest" description="Disordered" evidence="1">
    <location>
        <begin position="17"/>
        <end position="41"/>
    </location>
</feature>
<evidence type="ECO:0000256" key="1">
    <source>
        <dbReference type="SAM" id="MobiDB-lite"/>
    </source>
</evidence>
<dbReference type="SUPFAM" id="SSF53041">
    <property type="entry name" value="Resolvase-like"/>
    <property type="match status" value="1"/>
</dbReference>
<evidence type="ECO:0000313" key="3">
    <source>
        <dbReference type="EMBL" id="WTP88750.1"/>
    </source>
</evidence>
<dbReference type="Pfam" id="PF07508">
    <property type="entry name" value="Recombinase"/>
    <property type="match status" value="1"/>
</dbReference>
<dbReference type="InterPro" id="IPR025827">
    <property type="entry name" value="Zn_ribbon_recom_dom"/>
</dbReference>
<feature type="compositionally biased region" description="Basic and acidic residues" evidence="1">
    <location>
        <begin position="26"/>
        <end position="41"/>
    </location>
</feature>
<dbReference type="InterPro" id="IPR006119">
    <property type="entry name" value="Resolv_N"/>
</dbReference>
<dbReference type="GO" id="GO:0003677">
    <property type="term" value="F:DNA binding"/>
    <property type="evidence" value="ECO:0007669"/>
    <property type="project" value="InterPro"/>
</dbReference>
<protein>
    <submittedName>
        <fullName evidence="3">Recombinase family protein</fullName>
    </submittedName>
</protein>
<proteinExistence type="predicted"/>
<dbReference type="GO" id="GO:0000150">
    <property type="term" value="F:DNA strand exchange activity"/>
    <property type="evidence" value="ECO:0007669"/>
    <property type="project" value="InterPro"/>
</dbReference>
<dbReference type="PANTHER" id="PTHR30461:SF23">
    <property type="entry name" value="DNA RECOMBINASE-RELATED"/>
    <property type="match status" value="1"/>
</dbReference>
<dbReference type="InterPro" id="IPR038109">
    <property type="entry name" value="DNA_bind_recomb_sf"/>
</dbReference>
<dbReference type="InterPro" id="IPR050639">
    <property type="entry name" value="SSR_resolvase"/>
</dbReference>
<organism evidence="3">
    <name type="scientific">Streptomyces sp. NBC_00180</name>
    <dbReference type="NCBI Taxonomy" id="2903632"/>
    <lineage>
        <taxon>Bacteria</taxon>
        <taxon>Bacillati</taxon>
        <taxon>Actinomycetota</taxon>
        <taxon>Actinomycetes</taxon>
        <taxon>Kitasatosporales</taxon>
        <taxon>Streptomycetaceae</taxon>
        <taxon>Streptomyces</taxon>
    </lineage>
</organism>
<dbReference type="CDD" id="cd00338">
    <property type="entry name" value="Ser_Recombinase"/>
    <property type="match status" value="1"/>
</dbReference>
<sequence>MTPERAVLLLRISYRKPEDEDEEQENGGRAEFSKGIGRQEEDGRRLAERLGWTIAKVIPEDDTSAFKRRKIKLPDGTTALRTVRPGFRRALEGLAAGEFDGLIADDLDRVARDPRDLEDLIDVVESRRPHLPVESVTGSLRLANDADVTMARVMVAVANKSSRDTARRVTRKHEELAAEGKPGGGGFRGYGFTEQYGIVEDEAKILREIGDRILGEWDGWTPKQRKEIDPEVGESLNSIAADLQRRKVPTATGAPWSGRSVGSVVSKAAVAGLRSHKGEVVGTAVWQAIIPAARWERVCERLAMRAGDTDLTLQRWLNGVLRCSLCGHPLSGSHGNGGPRYWCERKGGGCGKIAVKASFVEDEVQDQVLHLLGMPRILEQLRTVADAETTDEARAELAADEAQLKELAGAYARREVTFAEFREARSIIEKRVKDSRALLHSRAPMVLRRLLAGDVVAGWRGLTPADKREVVLSLLPGYEVRPHDRSDGNKFNPARLVPIEWPESTA</sequence>
<feature type="domain" description="Resolvase/invertase-type recombinase catalytic" evidence="2">
    <location>
        <begin position="6"/>
        <end position="182"/>
    </location>
</feature>
<dbReference type="Pfam" id="PF00239">
    <property type="entry name" value="Resolvase"/>
    <property type="match status" value="1"/>
</dbReference>
<dbReference type="SMART" id="SM00857">
    <property type="entry name" value="Resolvase"/>
    <property type="match status" value="1"/>
</dbReference>